<evidence type="ECO:0000313" key="3">
    <source>
        <dbReference type="Proteomes" id="UP001165189"/>
    </source>
</evidence>
<evidence type="ECO:0000313" key="2">
    <source>
        <dbReference type="EMBL" id="GMG54881.1"/>
    </source>
</evidence>
<reference evidence="2" key="1">
    <citation type="submission" date="2023-04" db="EMBL/GenBank/DDBJ databases">
        <title>Aspergillus oryzae var. brunneus NBRC 4377.</title>
        <authorList>
            <person name="Ichikawa N."/>
            <person name="Sato H."/>
            <person name="Tonouchi N."/>
        </authorList>
    </citation>
    <scope>NUCLEOTIDE SEQUENCE</scope>
    <source>
        <strain evidence="2">NBRC 4377</strain>
    </source>
</reference>
<evidence type="ECO:0000259" key="1">
    <source>
        <dbReference type="Pfam" id="PF03068"/>
    </source>
</evidence>
<gene>
    <name evidence="2" type="ORF">Aory05_001310000</name>
</gene>
<protein>
    <submittedName>
        <fullName evidence="2">Unnamed protein product</fullName>
    </submittedName>
</protein>
<sequence>MGGCSSLLTPLAGLRSFGRPRQRGMAIHPPSPAKMNLGHCRPPSPYVTGYSINEFLSNETHIDVNERLAKLMNSVKEKLKGETGIEDNDIYQVPVVFERGICWGPDDGVNPERNCSSKYVIALYPGL</sequence>
<accession>A0ABQ6LIX2</accession>
<name>A0ABQ6LIX2_ASPOZ</name>
<feature type="domain" description="Protein-arginine deiminase C-terminal" evidence="1">
    <location>
        <begin position="49"/>
        <end position="126"/>
    </location>
</feature>
<dbReference type="Pfam" id="PF03068">
    <property type="entry name" value="PAD"/>
    <property type="match status" value="1"/>
</dbReference>
<dbReference type="SUPFAM" id="SSF55909">
    <property type="entry name" value="Pentein"/>
    <property type="match status" value="1"/>
</dbReference>
<organism evidence="2 3">
    <name type="scientific">Aspergillus oryzae var. brunneus</name>
    <dbReference type="NCBI Taxonomy" id="332754"/>
    <lineage>
        <taxon>Eukaryota</taxon>
        <taxon>Fungi</taxon>
        <taxon>Dikarya</taxon>
        <taxon>Ascomycota</taxon>
        <taxon>Pezizomycotina</taxon>
        <taxon>Eurotiomycetes</taxon>
        <taxon>Eurotiomycetidae</taxon>
        <taxon>Eurotiales</taxon>
        <taxon>Aspergillaceae</taxon>
        <taxon>Aspergillus</taxon>
        <taxon>Aspergillus subgen. Circumdati</taxon>
    </lineage>
</organism>
<proteinExistence type="predicted"/>
<dbReference type="Gene3D" id="3.75.10.10">
    <property type="entry name" value="L-arginine/glycine Amidinotransferase, Chain A"/>
    <property type="match status" value="1"/>
</dbReference>
<dbReference type="InterPro" id="IPR013530">
    <property type="entry name" value="PAD_C"/>
</dbReference>
<dbReference type="Proteomes" id="UP001165189">
    <property type="component" value="Unassembled WGS sequence"/>
</dbReference>
<dbReference type="EMBL" id="BSYB01000101">
    <property type="protein sequence ID" value="GMG54881.1"/>
    <property type="molecule type" value="Genomic_DNA"/>
</dbReference>
<comment type="caution">
    <text evidence="2">The sequence shown here is derived from an EMBL/GenBank/DDBJ whole genome shotgun (WGS) entry which is preliminary data.</text>
</comment>
<keyword evidence="3" id="KW-1185">Reference proteome</keyword>